<dbReference type="Proteomes" id="UP000316238">
    <property type="component" value="Unassembled WGS sequence"/>
</dbReference>
<dbReference type="Gene3D" id="1.20.120.1490">
    <property type="match status" value="1"/>
</dbReference>
<feature type="chain" id="PRO_5021915279" evidence="2">
    <location>
        <begin position="30"/>
        <end position="208"/>
    </location>
</feature>
<reference evidence="3" key="1">
    <citation type="submission" date="2017-07" db="EMBL/GenBank/DDBJ databases">
        <title>The cable genome - Insights into the physiology and evolution of filamentous bacteria capable of sulfide oxidation via long distance electron transfer.</title>
        <authorList>
            <person name="Thorup C."/>
            <person name="Bjerg J.T."/>
            <person name="Schreiber L."/>
            <person name="Nielsen L.P."/>
            <person name="Kjeldsen K.U."/>
            <person name="Boesen T."/>
            <person name="Boggild A."/>
            <person name="Meysman F."/>
            <person name="Geelhoed J."/>
            <person name="Schramm A."/>
        </authorList>
    </citation>
    <scope>NUCLEOTIDE SEQUENCE [LARGE SCALE GENOMIC DNA]</scope>
    <source>
        <strain evidence="3">GS</strain>
    </source>
</reference>
<gene>
    <name evidence="3" type="ORF">CDV28_1637</name>
</gene>
<accession>A0A521FYB1</accession>
<keyword evidence="4" id="KW-1185">Reference proteome</keyword>
<protein>
    <submittedName>
        <fullName evidence="3">Protein refolding chaperone Spy/CpxP family</fullName>
    </submittedName>
</protein>
<dbReference type="EMBL" id="NQJD01000063">
    <property type="protein sequence ID" value="TAA73755.1"/>
    <property type="molecule type" value="Genomic_DNA"/>
</dbReference>
<comment type="caution">
    <text evidence="3">The sequence shown here is derived from an EMBL/GenBank/DDBJ whole genome shotgun (WGS) entry which is preliminary data.</text>
</comment>
<keyword evidence="2" id="KW-0732">Signal</keyword>
<dbReference type="Pfam" id="PF13801">
    <property type="entry name" value="Metal_resist"/>
    <property type="match status" value="1"/>
</dbReference>
<dbReference type="AlphaFoldDB" id="A0A521FYB1"/>
<organism evidence="3 4">
    <name type="scientific">Candidatus Electronema aureum</name>
    <dbReference type="NCBI Taxonomy" id="2005002"/>
    <lineage>
        <taxon>Bacteria</taxon>
        <taxon>Pseudomonadati</taxon>
        <taxon>Thermodesulfobacteriota</taxon>
        <taxon>Desulfobulbia</taxon>
        <taxon>Desulfobulbales</taxon>
        <taxon>Desulfobulbaceae</taxon>
        <taxon>Candidatus Electronema</taxon>
    </lineage>
</organism>
<sequence length="208" mass="21570">MNANIRKKIGTSIMAVLIAAALIPTAAEACRGGKGGRGGGQGMGMDCGMKGGRGGGAAFGIWQNPQAVQDLAITPEQVAKLKAAEFAAREKQLPLQSELDSLRLKMDQAFSAEPVDEKAVLELTEKISAVKSKLAVQRAESKLAMNKILSSEQLDKMKSLRGAGCNGKKGGMNKPCGMNGQGNNGQPCPMNGQGKGQGMGQGKNNAQN</sequence>
<evidence type="ECO:0000256" key="1">
    <source>
        <dbReference type="SAM" id="MobiDB-lite"/>
    </source>
</evidence>
<proteinExistence type="predicted"/>
<evidence type="ECO:0000313" key="3">
    <source>
        <dbReference type="EMBL" id="TAA73755.1"/>
    </source>
</evidence>
<evidence type="ECO:0000256" key="2">
    <source>
        <dbReference type="SAM" id="SignalP"/>
    </source>
</evidence>
<evidence type="ECO:0000313" key="4">
    <source>
        <dbReference type="Proteomes" id="UP000316238"/>
    </source>
</evidence>
<feature type="signal peptide" evidence="2">
    <location>
        <begin position="1"/>
        <end position="29"/>
    </location>
</feature>
<feature type="region of interest" description="Disordered" evidence="1">
    <location>
        <begin position="176"/>
        <end position="208"/>
    </location>
</feature>
<name>A0A521FYB1_9BACT</name>
<dbReference type="InterPro" id="IPR025961">
    <property type="entry name" value="Metal_resist"/>
</dbReference>